<keyword evidence="2" id="KW-1133">Transmembrane helix</keyword>
<organism evidence="3 4">
    <name type="scientific">Clostridium symbiosum</name>
    <name type="common">Bacteroides symbiosus</name>
    <dbReference type="NCBI Taxonomy" id="1512"/>
    <lineage>
        <taxon>Bacteria</taxon>
        <taxon>Bacillati</taxon>
        <taxon>Bacillota</taxon>
        <taxon>Clostridia</taxon>
        <taxon>Lachnospirales</taxon>
        <taxon>Lachnospiraceae</taxon>
        <taxon>Otoolea</taxon>
    </lineage>
</organism>
<dbReference type="AlphaFoldDB" id="A0AAW6ATT0"/>
<protein>
    <submittedName>
        <fullName evidence="3">Uncharacterized protein</fullName>
    </submittedName>
</protein>
<feature type="region of interest" description="Disordered" evidence="1">
    <location>
        <begin position="1"/>
        <end position="22"/>
    </location>
</feature>
<evidence type="ECO:0000313" key="4">
    <source>
        <dbReference type="Proteomes" id="UP001300871"/>
    </source>
</evidence>
<dbReference type="Proteomes" id="UP001300871">
    <property type="component" value="Unassembled WGS sequence"/>
</dbReference>
<proteinExistence type="predicted"/>
<keyword evidence="2" id="KW-0472">Membrane</keyword>
<name>A0AAW6ATT0_CLOSY</name>
<gene>
    <name evidence="3" type="ORF">PM006_09610</name>
</gene>
<dbReference type="EMBL" id="JAQLGM010000020">
    <property type="protein sequence ID" value="MDB2000456.1"/>
    <property type="molecule type" value="Genomic_DNA"/>
</dbReference>
<evidence type="ECO:0000256" key="2">
    <source>
        <dbReference type="SAM" id="Phobius"/>
    </source>
</evidence>
<evidence type="ECO:0000256" key="1">
    <source>
        <dbReference type="SAM" id="MobiDB-lite"/>
    </source>
</evidence>
<reference evidence="3" key="1">
    <citation type="submission" date="2023-01" db="EMBL/GenBank/DDBJ databases">
        <title>Human gut microbiome strain richness.</title>
        <authorList>
            <person name="Chen-Liaw A."/>
        </authorList>
    </citation>
    <scope>NUCLEOTIDE SEQUENCE</scope>
    <source>
        <strain evidence="3">B1_m1001713B170214d0_201011</strain>
    </source>
</reference>
<evidence type="ECO:0000313" key="3">
    <source>
        <dbReference type="EMBL" id="MDB2000456.1"/>
    </source>
</evidence>
<dbReference type="RefSeq" id="WP_215629253.1">
    <property type="nucleotide sequence ID" value="NZ_JAQLGH010000021.1"/>
</dbReference>
<sequence length="52" mass="5947">MHKHYNDGPAAVKQAREAESNRQVERMTSMMVWMTYGWIVAAGVFLMAAGWM</sequence>
<feature type="transmembrane region" description="Helical" evidence="2">
    <location>
        <begin position="30"/>
        <end position="51"/>
    </location>
</feature>
<comment type="caution">
    <text evidence="3">The sequence shown here is derived from an EMBL/GenBank/DDBJ whole genome shotgun (WGS) entry which is preliminary data.</text>
</comment>
<accession>A0AAW6ATT0</accession>
<keyword evidence="2" id="KW-0812">Transmembrane</keyword>